<protein>
    <submittedName>
        <fullName evidence="1">Hypothetical_protein</fullName>
    </submittedName>
</protein>
<name>A0ABP1HBV5_9EUKA</name>
<gene>
    <name evidence="1" type="ORF">HINF_LOCUS10564</name>
</gene>
<dbReference type="Proteomes" id="UP001642409">
    <property type="component" value="Unassembled WGS sequence"/>
</dbReference>
<comment type="caution">
    <text evidence="1">The sequence shown here is derived from an EMBL/GenBank/DDBJ whole genome shotgun (WGS) entry which is preliminary data.</text>
</comment>
<accession>A0ABP1HBV5</accession>
<dbReference type="EMBL" id="CAXDID020000023">
    <property type="protein sequence ID" value="CAL5988834.1"/>
    <property type="molecule type" value="Genomic_DNA"/>
</dbReference>
<proteinExistence type="predicted"/>
<keyword evidence="2" id="KW-1185">Reference proteome</keyword>
<reference evidence="1 2" key="1">
    <citation type="submission" date="2024-07" db="EMBL/GenBank/DDBJ databases">
        <authorList>
            <person name="Akdeniz Z."/>
        </authorList>
    </citation>
    <scope>NUCLEOTIDE SEQUENCE [LARGE SCALE GENOMIC DNA]</scope>
</reference>
<evidence type="ECO:0000313" key="2">
    <source>
        <dbReference type="Proteomes" id="UP001642409"/>
    </source>
</evidence>
<evidence type="ECO:0000313" key="1">
    <source>
        <dbReference type="EMBL" id="CAL5988834.1"/>
    </source>
</evidence>
<sequence>MLSFIKLYSSSQFQLVFQRELLYSQSQSSFSKACNSKLTVNSETIIFCEKSASLSSKTNMLNAMHSKLHTSYFYLYTYKIQDFNINSSFLQMSLHSFSLFGFSQNVEIVSSNISVSVPHYIANVALLCFNCSVSASISKFSCVVSGHNVSALSTGVRLSVVSCLVQFRVSGRISGLVSSSRQTTIVLKSSNISAYFISAQLNGVFFGYLYGPSRVEISNSKVCSNEARIIGGGDKFITTTGSLIVSCDICPKYYSYGLCADSLINGELKDNKLVCKNEFVFNNICECKTGELVNGVCVNILGEISKIINHLEVFQSKIEQTEVKVINKVQNENQQVGMSTAQIMQQAAGLYVNLNSQWSAGTLTTDHLQTISQNVAKLRLALDCNKRYGYQYINNNCIYVNCPIQGQQSINGVCQCTDIFATVNPISGKCECPVNSNSIAAVCTCSPDAIMQNNICICKVIGQRLIGEHCVYIVKDDTQTLTCNQIVYLDIWDMIIVTKPISSLSGGFAIPSMQITNNAFISVNDNILIGDIPIFQLQNLFLNVKIQLGSQSFGSVSMLQPATATEISINQMSIVSKAGTSLGVSQNLYILQNQSLTTTSIAKLSVNLNFIVSSLGNITLINNITGTLNVNGYQIQGNYYSVSAIAMIAFYLNIPSTSYIYNIAFQPNAYAFGNLSSYLISQQYSTLAIINFQNVSIILGSKTEFIMALQIHSSQYICFGGLVRYTEGNIFMSTVLFDCYQIFNNKLQYSGLIIGQQSSSNNIQIQNLCLQQNFQGNSSNNITLSEFGVIGSVNCPVQLQQCVIIMEIKQIINCSDFGVLGYVSSNKELNVLNIQVTMKFYNIDNSGSNLGVIVGQTSCTISFQNIYIINCYLDDRFQHLIGFYHPKMNVTTIINITVQDSKSQNIDSRPKGLLDRCEYNITFQNTSIISSNIRNGGFLGTFQGPYLNIINSSLISVVSNLKGASLYGFINRIDDGTASIQNSTISSSTINYGFVGTICNGTASIENSTISSSAINYGLVGYITNGTASIENSTITNLTVKQYDVSGFIREARNSQVSILNSSISGYQIELNNYGSGFINLAENSKIKIYKSTITGINITLTNSDSEAKFSIVVYNNTNSTFDMQQSYSFGTNLFNGTIIDNCANFVNPNSITGC</sequence>
<organism evidence="1 2">
    <name type="scientific">Hexamita inflata</name>
    <dbReference type="NCBI Taxonomy" id="28002"/>
    <lineage>
        <taxon>Eukaryota</taxon>
        <taxon>Metamonada</taxon>
        <taxon>Diplomonadida</taxon>
        <taxon>Hexamitidae</taxon>
        <taxon>Hexamitinae</taxon>
        <taxon>Hexamita</taxon>
    </lineage>
</organism>